<dbReference type="SUPFAM" id="SSF55031">
    <property type="entry name" value="Bacterial exopeptidase dimerisation domain"/>
    <property type="match status" value="1"/>
</dbReference>
<sequence>MTRNLFGAVAGCVIATATASAAATGPAESRAEIDTQIERTYPALDTLYRDLHAHPELGMQETRTAALLAQKMRGLGFAVTEKVGGTGVVAIYRNGAGPTVMVRTELDGLPMEEKTGLPYASRAQTVFDGKSTFVAQSCGHDVHMAAWVGTAQALVAMKARWTGTLMFIAQPAEEQLKGAKAMLDAGLFTKFGKPDYGFAAHVGSDVTGTVIVKDGVTSSNSDSVQITFKGRGGHGSMPSATIDPIVMGAHFVSDVQSVISRQKDANAFGVVTVGSFQSGTVGNIIPDQAVLKLSLRSFDKTVRQLLLDGVKRTAEASAAMSMAPAPEVKWLYGTAAVVNDHALAERSAAVLKAAGGDRVTFVPASAPGWSASEDWSAFVEAGVPSVYFTIGGYNAATLARYKARGEAVPSNHSPFFAPDHDKAIRTGIRTLALAVLMVAEPK</sequence>
<keyword evidence="2" id="KW-0732">Signal</keyword>
<dbReference type="SUPFAM" id="SSF53187">
    <property type="entry name" value="Zn-dependent exopeptidases"/>
    <property type="match status" value="1"/>
</dbReference>
<dbReference type="InterPro" id="IPR017439">
    <property type="entry name" value="Amidohydrolase"/>
</dbReference>
<dbReference type="Gene3D" id="3.30.70.360">
    <property type="match status" value="1"/>
</dbReference>
<evidence type="ECO:0000313" key="5">
    <source>
        <dbReference type="Proteomes" id="UP001597400"/>
    </source>
</evidence>
<name>A0ABW4U272_9SPHN</name>
<protein>
    <submittedName>
        <fullName evidence="4">Amidohydrolase</fullName>
    </submittedName>
</protein>
<organism evidence="4 5">
    <name type="scientific">Sphingomonas arantia</name>
    <dbReference type="NCBI Taxonomy" id="1460676"/>
    <lineage>
        <taxon>Bacteria</taxon>
        <taxon>Pseudomonadati</taxon>
        <taxon>Pseudomonadota</taxon>
        <taxon>Alphaproteobacteria</taxon>
        <taxon>Sphingomonadales</taxon>
        <taxon>Sphingomonadaceae</taxon>
        <taxon>Sphingomonas</taxon>
    </lineage>
</organism>
<dbReference type="PANTHER" id="PTHR11014:SF63">
    <property type="entry name" value="METALLOPEPTIDASE, PUTATIVE (AFU_ORTHOLOGUE AFUA_6G09600)-RELATED"/>
    <property type="match status" value="1"/>
</dbReference>
<gene>
    <name evidence="4" type="ORF">ACFSGX_14910</name>
</gene>
<evidence type="ECO:0000259" key="3">
    <source>
        <dbReference type="Pfam" id="PF07687"/>
    </source>
</evidence>
<comment type="caution">
    <text evidence="4">The sequence shown here is derived from an EMBL/GenBank/DDBJ whole genome shotgun (WGS) entry which is preliminary data.</text>
</comment>
<dbReference type="Pfam" id="PF01546">
    <property type="entry name" value="Peptidase_M20"/>
    <property type="match status" value="1"/>
</dbReference>
<feature type="domain" description="Peptidase M20 dimerisation" evidence="3">
    <location>
        <begin position="219"/>
        <end position="299"/>
    </location>
</feature>
<evidence type="ECO:0000313" key="4">
    <source>
        <dbReference type="EMBL" id="MFD1952062.1"/>
    </source>
</evidence>
<dbReference type="PIRSF" id="PIRSF005962">
    <property type="entry name" value="Pept_M20D_amidohydro"/>
    <property type="match status" value="1"/>
</dbReference>
<accession>A0ABW4U272</accession>
<dbReference type="PANTHER" id="PTHR11014">
    <property type="entry name" value="PEPTIDASE M20 FAMILY MEMBER"/>
    <property type="match status" value="1"/>
</dbReference>
<dbReference type="Gene3D" id="3.40.630.10">
    <property type="entry name" value="Zn peptidases"/>
    <property type="match status" value="1"/>
</dbReference>
<reference evidence="5" key="1">
    <citation type="journal article" date="2019" name="Int. J. Syst. Evol. Microbiol.">
        <title>The Global Catalogue of Microorganisms (GCM) 10K type strain sequencing project: providing services to taxonomists for standard genome sequencing and annotation.</title>
        <authorList>
            <consortium name="The Broad Institute Genomics Platform"/>
            <consortium name="The Broad Institute Genome Sequencing Center for Infectious Disease"/>
            <person name="Wu L."/>
            <person name="Ma J."/>
        </authorList>
    </citation>
    <scope>NUCLEOTIDE SEQUENCE [LARGE SCALE GENOMIC DNA]</scope>
    <source>
        <strain evidence="5">CGMCC 1.12702</strain>
    </source>
</reference>
<dbReference type="InterPro" id="IPR011650">
    <property type="entry name" value="Peptidase_M20_dimer"/>
</dbReference>
<keyword evidence="1" id="KW-0378">Hydrolase</keyword>
<proteinExistence type="predicted"/>
<dbReference type="NCBIfam" id="TIGR01891">
    <property type="entry name" value="amidohydrolases"/>
    <property type="match status" value="1"/>
</dbReference>
<dbReference type="RefSeq" id="WP_380931114.1">
    <property type="nucleotide sequence ID" value="NZ_JBHUGS010000004.1"/>
</dbReference>
<dbReference type="Pfam" id="PF07687">
    <property type="entry name" value="M20_dimer"/>
    <property type="match status" value="1"/>
</dbReference>
<feature type="chain" id="PRO_5046165565" evidence="2">
    <location>
        <begin position="23"/>
        <end position="442"/>
    </location>
</feature>
<dbReference type="InterPro" id="IPR036264">
    <property type="entry name" value="Bact_exopeptidase_dim_dom"/>
</dbReference>
<dbReference type="EMBL" id="JBHUGS010000004">
    <property type="protein sequence ID" value="MFD1952062.1"/>
    <property type="molecule type" value="Genomic_DNA"/>
</dbReference>
<keyword evidence="5" id="KW-1185">Reference proteome</keyword>
<dbReference type="Proteomes" id="UP001597400">
    <property type="component" value="Unassembled WGS sequence"/>
</dbReference>
<feature type="signal peptide" evidence="2">
    <location>
        <begin position="1"/>
        <end position="22"/>
    </location>
</feature>
<dbReference type="InterPro" id="IPR002933">
    <property type="entry name" value="Peptidase_M20"/>
</dbReference>
<evidence type="ECO:0000256" key="2">
    <source>
        <dbReference type="SAM" id="SignalP"/>
    </source>
</evidence>
<evidence type="ECO:0000256" key="1">
    <source>
        <dbReference type="ARBA" id="ARBA00022801"/>
    </source>
</evidence>